<dbReference type="Proteomes" id="UP000789342">
    <property type="component" value="Unassembled WGS sequence"/>
</dbReference>
<evidence type="ECO:0000313" key="2">
    <source>
        <dbReference type="Proteomes" id="UP000789342"/>
    </source>
</evidence>
<accession>A0A9N9FRL8</accession>
<gene>
    <name evidence="1" type="ORF">AMORRO_LOCUS5595</name>
</gene>
<organism evidence="1 2">
    <name type="scientific">Acaulospora morrowiae</name>
    <dbReference type="NCBI Taxonomy" id="94023"/>
    <lineage>
        <taxon>Eukaryota</taxon>
        <taxon>Fungi</taxon>
        <taxon>Fungi incertae sedis</taxon>
        <taxon>Mucoromycota</taxon>
        <taxon>Glomeromycotina</taxon>
        <taxon>Glomeromycetes</taxon>
        <taxon>Diversisporales</taxon>
        <taxon>Acaulosporaceae</taxon>
        <taxon>Acaulospora</taxon>
    </lineage>
</organism>
<reference evidence="1" key="1">
    <citation type="submission" date="2021-06" db="EMBL/GenBank/DDBJ databases">
        <authorList>
            <person name="Kallberg Y."/>
            <person name="Tangrot J."/>
            <person name="Rosling A."/>
        </authorList>
    </citation>
    <scope>NUCLEOTIDE SEQUENCE</scope>
    <source>
        <strain evidence="1">CL551</strain>
    </source>
</reference>
<evidence type="ECO:0000313" key="1">
    <source>
        <dbReference type="EMBL" id="CAG8551493.1"/>
    </source>
</evidence>
<sequence>MLCKDSEQRRMFKGCSVSMLAAYLQLISNLNMAVYFHNVSVTLGMDNSYKVILAQGITWFGTKKAYLLVWNKEGHSKYEKLISDLSMAVYSLQHASDLGHGYMIIYSPQGAGDLGMATYSHTCHLSLFTSTRKHEGYYLQQ</sequence>
<dbReference type="EMBL" id="CAJVPV010003423">
    <property type="protein sequence ID" value="CAG8551493.1"/>
    <property type="molecule type" value="Genomic_DNA"/>
</dbReference>
<name>A0A9N9FRL8_9GLOM</name>
<protein>
    <submittedName>
        <fullName evidence="1">16878_t:CDS:1</fullName>
    </submittedName>
</protein>
<comment type="caution">
    <text evidence="1">The sequence shown here is derived from an EMBL/GenBank/DDBJ whole genome shotgun (WGS) entry which is preliminary data.</text>
</comment>
<proteinExistence type="predicted"/>
<keyword evidence="2" id="KW-1185">Reference proteome</keyword>
<dbReference type="AlphaFoldDB" id="A0A9N9FRL8"/>